<protein>
    <submittedName>
        <fullName evidence="3">Haloacid dehalogenase</fullName>
    </submittedName>
</protein>
<dbReference type="SUPFAM" id="SSF56784">
    <property type="entry name" value="HAD-like"/>
    <property type="match status" value="1"/>
</dbReference>
<evidence type="ECO:0000256" key="2">
    <source>
        <dbReference type="ARBA" id="ARBA00022801"/>
    </source>
</evidence>
<dbReference type="SFLD" id="SFLDS00003">
    <property type="entry name" value="Haloacid_Dehalogenase"/>
    <property type="match status" value="1"/>
</dbReference>
<keyword evidence="2" id="KW-0378">Hydrolase</keyword>
<dbReference type="AlphaFoldDB" id="A0A3A2ZPC6"/>
<dbReference type="OrthoDB" id="40579at2759"/>
<dbReference type="InterPro" id="IPR036412">
    <property type="entry name" value="HAD-like_sf"/>
</dbReference>
<dbReference type="NCBIfam" id="TIGR01493">
    <property type="entry name" value="HAD-SF-IA-v2"/>
    <property type="match status" value="1"/>
</dbReference>
<keyword evidence="4" id="KW-1185">Reference proteome</keyword>
<evidence type="ECO:0000313" key="4">
    <source>
        <dbReference type="Proteomes" id="UP000266188"/>
    </source>
</evidence>
<dbReference type="InterPro" id="IPR023214">
    <property type="entry name" value="HAD_sf"/>
</dbReference>
<proteinExistence type="inferred from homology"/>
<dbReference type="EMBL" id="MVGC01000374">
    <property type="protein sequence ID" value="RJE19745.1"/>
    <property type="molecule type" value="Genomic_DNA"/>
</dbReference>
<dbReference type="PANTHER" id="PTHR43316:SF3">
    <property type="entry name" value="HALOACID DEHALOGENASE, TYPE II (AFU_ORTHOLOGUE AFUA_2G07750)-RELATED"/>
    <property type="match status" value="1"/>
</dbReference>
<evidence type="ECO:0000256" key="1">
    <source>
        <dbReference type="ARBA" id="ARBA00008106"/>
    </source>
</evidence>
<gene>
    <name evidence="3" type="ORF">PHISCL_07919</name>
</gene>
<comment type="similarity">
    <text evidence="1">Belongs to the HAD-like hydrolase superfamily. S-2-haloalkanoic acid dehalogenase family.</text>
</comment>
<dbReference type="SFLD" id="SFLDG01129">
    <property type="entry name" value="C1.5:_HAD__Beta-PGM__Phosphata"/>
    <property type="match status" value="1"/>
</dbReference>
<dbReference type="Proteomes" id="UP000266188">
    <property type="component" value="Unassembled WGS sequence"/>
</dbReference>
<dbReference type="InterPro" id="IPR006328">
    <property type="entry name" value="2-HAD"/>
</dbReference>
<dbReference type="NCBIfam" id="TIGR01428">
    <property type="entry name" value="HAD_type_II"/>
    <property type="match status" value="1"/>
</dbReference>
<organism evidence="3 4">
    <name type="scientific">Aspergillus sclerotialis</name>
    <dbReference type="NCBI Taxonomy" id="2070753"/>
    <lineage>
        <taxon>Eukaryota</taxon>
        <taxon>Fungi</taxon>
        <taxon>Dikarya</taxon>
        <taxon>Ascomycota</taxon>
        <taxon>Pezizomycotina</taxon>
        <taxon>Eurotiomycetes</taxon>
        <taxon>Eurotiomycetidae</taxon>
        <taxon>Eurotiales</taxon>
        <taxon>Aspergillaceae</taxon>
        <taxon>Aspergillus</taxon>
        <taxon>Aspergillus subgen. Polypaecilum</taxon>
    </lineage>
</organism>
<dbReference type="InterPro" id="IPR051540">
    <property type="entry name" value="S-2-haloacid_dehalogenase"/>
</dbReference>
<dbReference type="InterPro" id="IPR023198">
    <property type="entry name" value="PGP-like_dom2"/>
</dbReference>
<name>A0A3A2ZPC6_9EURO</name>
<dbReference type="Pfam" id="PF00702">
    <property type="entry name" value="Hydrolase"/>
    <property type="match status" value="1"/>
</dbReference>
<dbReference type="PANTHER" id="PTHR43316">
    <property type="entry name" value="HYDROLASE, HALOACID DELAHOGENASE-RELATED"/>
    <property type="match status" value="1"/>
</dbReference>
<dbReference type="GO" id="GO:0016791">
    <property type="term" value="F:phosphatase activity"/>
    <property type="evidence" value="ECO:0007669"/>
    <property type="project" value="UniProtKB-ARBA"/>
</dbReference>
<reference evidence="4" key="1">
    <citation type="submission" date="2017-02" db="EMBL/GenBank/DDBJ databases">
        <authorList>
            <person name="Tafer H."/>
            <person name="Lopandic K."/>
        </authorList>
    </citation>
    <scope>NUCLEOTIDE SEQUENCE [LARGE SCALE GENOMIC DNA]</scope>
    <source>
        <strain evidence="4">CBS 366.77</strain>
    </source>
</reference>
<evidence type="ECO:0000313" key="3">
    <source>
        <dbReference type="EMBL" id="RJE19745.1"/>
    </source>
</evidence>
<dbReference type="Gene3D" id="1.10.150.240">
    <property type="entry name" value="Putative phosphatase, domain 2"/>
    <property type="match status" value="1"/>
</dbReference>
<comment type="caution">
    <text evidence="3">The sequence shown here is derived from an EMBL/GenBank/DDBJ whole genome shotgun (WGS) entry which is preliminary data.</text>
</comment>
<dbReference type="InterPro" id="IPR006439">
    <property type="entry name" value="HAD-SF_hydro_IA"/>
</dbReference>
<dbReference type="STRING" id="2070753.A0A3A2ZPC6"/>
<dbReference type="PRINTS" id="PR00413">
    <property type="entry name" value="HADHALOGNASE"/>
</dbReference>
<accession>A0A3A2ZPC6</accession>
<sequence>MSLDYPPQVIFFDVFGTVVEWRSCVGRAWSEAAERALSDPRNNISAKVRTKALAMTTQDWLAIAEEWRKSYTQFTRTFVPLNGFITVDEHHYNYIDKLTKDWNLEGLISDAEKWDLTQSWHRLKPWSDSVQGLSLLNRKFRTSTLSNGNTSLLEDLCDYGHLPFTDITSAEHFGAYKPSPIVYSRAAAKFKLDPSQCALVAAHLRDLQAAKKVGFQTIYVQRAQEEDLSTEEFTLAKQEYVDMWIDLDSGGLLEVASNFGIKLDITE</sequence>
<dbReference type="GO" id="GO:0019120">
    <property type="term" value="F:hydrolase activity, acting on acid halide bonds, in C-halide compounds"/>
    <property type="evidence" value="ECO:0007669"/>
    <property type="project" value="InterPro"/>
</dbReference>
<dbReference type="Gene3D" id="3.40.50.1000">
    <property type="entry name" value="HAD superfamily/HAD-like"/>
    <property type="match status" value="1"/>
</dbReference>